<evidence type="ECO:0000256" key="6">
    <source>
        <dbReference type="ARBA" id="ARBA00022729"/>
    </source>
</evidence>
<organism evidence="14 15">
    <name type="scientific">Homarus americanus</name>
    <name type="common">American lobster</name>
    <dbReference type="NCBI Taxonomy" id="6706"/>
    <lineage>
        <taxon>Eukaryota</taxon>
        <taxon>Metazoa</taxon>
        <taxon>Ecdysozoa</taxon>
        <taxon>Arthropoda</taxon>
        <taxon>Crustacea</taxon>
        <taxon>Multicrustacea</taxon>
        <taxon>Malacostraca</taxon>
        <taxon>Eumalacostraca</taxon>
        <taxon>Eucarida</taxon>
        <taxon>Decapoda</taxon>
        <taxon>Pleocyemata</taxon>
        <taxon>Astacidea</taxon>
        <taxon>Nephropoidea</taxon>
        <taxon>Nephropidae</taxon>
        <taxon>Homarus</taxon>
    </lineage>
</organism>
<keyword evidence="5" id="KW-0479">Metal-binding</keyword>
<evidence type="ECO:0000256" key="3">
    <source>
        <dbReference type="ARBA" id="ARBA00022645"/>
    </source>
</evidence>
<evidence type="ECO:0000256" key="12">
    <source>
        <dbReference type="SAM" id="SignalP"/>
    </source>
</evidence>
<evidence type="ECO:0000256" key="4">
    <source>
        <dbReference type="ARBA" id="ARBA00022670"/>
    </source>
</evidence>
<evidence type="ECO:0000256" key="1">
    <source>
        <dbReference type="ARBA" id="ARBA00001947"/>
    </source>
</evidence>
<evidence type="ECO:0000256" key="2">
    <source>
        <dbReference type="ARBA" id="ARBA00005988"/>
    </source>
</evidence>
<dbReference type="PRINTS" id="PR00765">
    <property type="entry name" value="CRBOXYPTASEA"/>
</dbReference>
<sequence>MAHFWTSPRVQALFLFPFILLCGLPQGVERKNSPRDKAEVHTNSVSDNDEGNLLHKTALTQQEPPSEWGILQEAQVKNYSGWRLLQVFIPSRENLQTLLEVLEASKDVVMMGAVKEKSRVVVKMAVSSHTSVPHLLKSSRYHQHDSNHLVTHRAAENNTAEEGGGENHQDVGDYGEAAGGVGEGLDNRGDTATGEGRGGRRQQSLAWDDYYRYPSIVTFARGLAEQRATVECLNLGHTTEGRPLLALIIATDIGCFFSARRMAQVYRRKILSARRHRARGHPQQTYSTQKNAPREEGNGVINQITKKKNPEEAGGKKTIVKELNRKRNMVTRRNRADRQRLKNLRNKEIKLNKTEPRKGVEKTFDNQKLKNKIFGRRNGSMGTYGGTKRKSRARHSKPVILVEAGAHAREWISHAVATFLAQQLADAGKVFLRHVSFIIVPAINPDGYEFTHTNDRLWRKNRRPGNRTGCYGVDLNRNWGTAWDTGAGSSDNLCSEIYRGSHAFSEIETQSLANLAWVFRKTVKMFLSFHSFGEYVLYPWGYTMEKPAKKAKLKKMAKKIADRLNINNMHFQYGQSSRLLYLASGTAEDYMYNLGVPFTYTIELPKDTFILPPEYILPVASDVWDAVVCTVGDLAKTERAKSFCNKKLVKVQDHGNKILKGWINKGVPMARAEEIVRERHATR</sequence>
<name>A0A8J5JT93_HOMAM</name>
<keyword evidence="8" id="KW-0862">Zinc</keyword>
<feature type="compositionally biased region" description="Polar residues" evidence="11">
    <location>
        <begin position="282"/>
        <end position="291"/>
    </location>
</feature>
<dbReference type="GO" id="GO:0008270">
    <property type="term" value="F:zinc ion binding"/>
    <property type="evidence" value="ECO:0007669"/>
    <property type="project" value="InterPro"/>
</dbReference>
<feature type="region of interest" description="Disordered" evidence="11">
    <location>
        <begin position="157"/>
        <end position="201"/>
    </location>
</feature>
<dbReference type="GO" id="GO:0005615">
    <property type="term" value="C:extracellular space"/>
    <property type="evidence" value="ECO:0007669"/>
    <property type="project" value="TreeGrafter"/>
</dbReference>
<evidence type="ECO:0000259" key="13">
    <source>
        <dbReference type="PROSITE" id="PS52035"/>
    </source>
</evidence>
<feature type="signal peptide" evidence="12">
    <location>
        <begin position="1"/>
        <end position="30"/>
    </location>
</feature>
<evidence type="ECO:0000256" key="11">
    <source>
        <dbReference type="SAM" id="MobiDB-lite"/>
    </source>
</evidence>
<feature type="chain" id="PRO_5035212141" evidence="12">
    <location>
        <begin position="31"/>
        <end position="683"/>
    </location>
</feature>
<proteinExistence type="inferred from homology"/>
<evidence type="ECO:0000256" key="8">
    <source>
        <dbReference type="ARBA" id="ARBA00022833"/>
    </source>
</evidence>
<dbReference type="PANTHER" id="PTHR11705">
    <property type="entry name" value="PROTEASE FAMILY M14 CARBOXYPEPTIDASE A,B"/>
    <property type="match status" value="1"/>
</dbReference>
<dbReference type="AlphaFoldDB" id="A0A8J5JT93"/>
<feature type="region of interest" description="Disordered" evidence="11">
    <location>
        <begin position="274"/>
        <end position="316"/>
    </location>
</feature>
<feature type="active site" description="Proton donor/acceptor" evidence="10">
    <location>
        <position position="603"/>
    </location>
</feature>
<comment type="cofactor">
    <cofactor evidence="1">
        <name>Zn(2+)</name>
        <dbReference type="ChEBI" id="CHEBI:29105"/>
    </cofactor>
</comment>
<evidence type="ECO:0000256" key="7">
    <source>
        <dbReference type="ARBA" id="ARBA00022801"/>
    </source>
</evidence>
<keyword evidence="9" id="KW-0482">Metalloprotease</keyword>
<evidence type="ECO:0000256" key="9">
    <source>
        <dbReference type="ARBA" id="ARBA00023049"/>
    </source>
</evidence>
<comment type="caution">
    <text evidence="14">The sequence shown here is derived from an EMBL/GenBank/DDBJ whole genome shotgun (WGS) entry which is preliminary data.</text>
</comment>
<dbReference type="SUPFAM" id="SSF53187">
    <property type="entry name" value="Zn-dependent exopeptidases"/>
    <property type="match status" value="1"/>
</dbReference>
<reference evidence="14" key="1">
    <citation type="journal article" date="2021" name="Sci. Adv.">
        <title>The American lobster genome reveals insights on longevity, neural, and immune adaptations.</title>
        <authorList>
            <person name="Polinski J.M."/>
            <person name="Zimin A.V."/>
            <person name="Clark K.F."/>
            <person name="Kohn A.B."/>
            <person name="Sadowski N."/>
            <person name="Timp W."/>
            <person name="Ptitsyn A."/>
            <person name="Khanna P."/>
            <person name="Romanova D.Y."/>
            <person name="Williams P."/>
            <person name="Greenwood S.J."/>
            <person name="Moroz L.L."/>
            <person name="Walt D.R."/>
            <person name="Bodnar A.G."/>
        </authorList>
    </citation>
    <scope>NUCLEOTIDE SEQUENCE</scope>
    <source>
        <strain evidence="14">GMGI-L3</strain>
    </source>
</reference>
<gene>
    <name evidence="14" type="primary">Cpb1-L7</name>
    <name evidence="14" type="ORF">Hamer_G019343</name>
</gene>
<evidence type="ECO:0000313" key="14">
    <source>
        <dbReference type="EMBL" id="KAG7162041.1"/>
    </source>
</evidence>
<comment type="similarity">
    <text evidence="2 10">Belongs to the peptidase M14 family.</text>
</comment>
<dbReference type="EMBL" id="JAHLQT010028140">
    <property type="protein sequence ID" value="KAG7162041.1"/>
    <property type="molecule type" value="Genomic_DNA"/>
</dbReference>
<dbReference type="Proteomes" id="UP000747542">
    <property type="component" value="Unassembled WGS sequence"/>
</dbReference>
<dbReference type="Gene3D" id="3.40.630.10">
    <property type="entry name" value="Zn peptidases"/>
    <property type="match status" value="1"/>
</dbReference>
<keyword evidence="15" id="KW-1185">Reference proteome</keyword>
<evidence type="ECO:0000256" key="10">
    <source>
        <dbReference type="PROSITE-ProRule" id="PRU01379"/>
    </source>
</evidence>
<dbReference type="InterPro" id="IPR000834">
    <property type="entry name" value="Peptidase_M14"/>
</dbReference>
<feature type="domain" description="Peptidase M14" evidence="13">
    <location>
        <begin position="337"/>
        <end position="634"/>
    </location>
</feature>
<keyword evidence="4" id="KW-0645">Protease</keyword>
<keyword evidence="6 12" id="KW-0732">Signal</keyword>
<feature type="compositionally biased region" description="Basic and acidic residues" evidence="11">
    <location>
        <begin position="31"/>
        <end position="40"/>
    </location>
</feature>
<keyword evidence="7" id="KW-0378">Hydrolase</keyword>
<feature type="region of interest" description="Disordered" evidence="11">
    <location>
        <begin position="31"/>
        <end position="52"/>
    </location>
</feature>
<dbReference type="FunFam" id="3.40.630.10:FF:000084">
    <property type="entry name" value="Carboxypeptidase B2"/>
    <property type="match status" value="1"/>
</dbReference>
<dbReference type="PROSITE" id="PS52035">
    <property type="entry name" value="PEPTIDASE_M14"/>
    <property type="match status" value="1"/>
</dbReference>
<dbReference type="GO" id="GO:0006508">
    <property type="term" value="P:proteolysis"/>
    <property type="evidence" value="ECO:0007669"/>
    <property type="project" value="UniProtKB-KW"/>
</dbReference>
<dbReference type="SMART" id="SM00631">
    <property type="entry name" value="Zn_pept"/>
    <property type="match status" value="1"/>
</dbReference>
<evidence type="ECO:0000313" key="15">
    <source>
        <dbReference type="Proteomes" id="UP000747542"/>
    </source>
</evidence>
<keyword evidence="3 14" id="KW-0121">Carboxypeptidase</keyword>
<protein>
    <submittedName>
        <fullName evidence="14">Carboxypeptidase B-like 7</fullName>
    </submittedName>
</protein>
<dbReference type="PROSITE" id="PS00132">
    <property type="entry name" value="CARBOXYPEPT_ZN_1"/>
    <property type="match status" value="1"/>
</dbReference>
<dbReference type="InterPro" id="IPR057246">
    <property type="entry name" value="CARBOXYPEPT_ZN_1"/>
</dbReference>
<dbReference type="GO" id="GO:0004181">
    <property type="term" value="F:metallocarboxypeptidase activity"/>
    <property type="evidence" value="ECO:0007669"/>
    <property type="project" value="InterPro"/>
</dbReference>
<evidence type="ECO:0000256" key="5">
    <source>
        <dbReference type="ARBA" id="ARBA00022723"/>
    </source>
</evidence>
<dbReference type="PANTHER" id="PTHR11705:SF143">
    <property type="entry name" value="SLL0236 PROTEIN"/>
    <property type="match status" value="1"/>
</dbReference>
<dbReference type="Pfam" id="PF00246">
    <property type="entry name" value="Peptidase_M14"/>
    <property type="match status" value="1"/>
</dbReference>
<accession>A0A8J5JT93</accession>